<dbReference type="AlphaFoldDB" id="K4BAE9"/>
<accession>K4BAE9</accession>
<dbReference type="EnsemblPlants" id="Solyc02g082790.1.1">
    <property type="protein sequence ID" value="Solyc02g082790.1.1"/>
    <property type="gene ID" value="Solyc02g082790.1"/>
</dbReference>
<dbReference type="HOGENOM" id="CLU_1974396_0_0_1"/>
<dbReference type="OMA" id="NNERAKG"/>
<dbReference type="Gramene" id="Solyc02g082790.1.1">
    <property type="protein sequence ID" value="Solyc02g082790.1.1"/>
    <property type="gene ID" value="Solyc02g082790.1"/>
</dbReference>
<name>K4BAE9_SOLLC</name>
<sequence>MASSRGSSYNDLFEKIFTRCMNDDYDFEDDGLVVTISCKGNNERAKGQSSFSQTMMNPHLKASFRGLTVDQNKAAALTVDQNKAAAVASAEPRPAIHDVTHELSCISLVGGLIPSAEEATRPSKDQP</sequence>
<dbReference type="Proteomes" id="UP000004994">
    <property type="component" value="Chromosome 2"/>
</dbReference>
<evidence type="ECO:0000313" key="2">
    <source>
        <dbReference type="Proteomes" id="UP000004994"/>
    </source>
</evidence>
<reference evidence="1" key="2">
    <citation type="submission" date="2015-06" db="UniProtKB">
        <authorList>
            <consortium name="EnsemblPlants"/>
        </authorList>
    </citation>
    <scope>IDENTIFICATION</scope>
    <source>
        <strain evidence="1">cv. Heinz 1706</strain>
    </source>
</reference>
<evidence type="ECO:0000313" key="1">
    <source>
        <dbReference type="EnsemblPlants" id="Solyc02g082790.1.1"/>
    </source>
</evidence>
<proteinExistence type="predicted"/>
<dbReference type="InParanoid" id="K4BAE9"/>
<dbReference type="PaxDb" id="4081-Solyc02g082790.1.1"/>
<reference evidence="1" key="1">
    <citation type="journal article" date="2012" name="Nature">
        <title>The tomato genome sequence provides insights into fleshy fruit evolution.</title>
        <authorList>
            <consortium name="Tomato Genome Consortium"/>
        </authorList>
    </citation>
    <scope>NUCLEOTIDE SEQUENCE [LARGE SCALE GENOMIC DNA]</scope>
    <source>
        <strain evidence="1">cv. Heinz 1706</strain>
    </source>
</reference>
<organism evidence="1">
    <name type="scientific">Solanum lycopersicum</name>
    <name type="common">Tomato</name>
    <name type="synonym">Lycopersicon esculentum</name>
    <dbReference type="NCBI Taxonomy" id="4081"/>
    <lineage>
        <taxon>Eukaryota</taxon>
        <taxon>Viridiplantae</taxon>
        <taxon>Streptophyta</taxon>
        <taxon>Embryophyta</taxon>
        <taxon>Tracheophyta</taxon>
        <taxon>Spermatophyta</taxon>
        <taxon>Magnoliopsida</taxon>
        <taxon>eudicotyledons</taxon>
        <taxon>Gunneridae</taxon>
        <taxon>Pentapetalae</taxon>
        <taxon>asterids</taxon>
        <taxon>lamiids</taxon>
        <taxon>Solanales</taxon>
        <taxon>Solanaceae</taxon>
        <taxon>Solanoideae</taxon>
        <taxon>Solaneae</taxon>
        <taxon>Solanum</taxon>
        <taxon>Solanum subgen. Lycopersicon</taxon>
    </lineage>
</organism>
<keyword evidence="2" id="KW-1185">Reference proteome</keyword>
<protein>
    <submittedName>
        <fullName evidence="1">Uncharacterized protein</fullName>
    </submittedName>
</protein>